<evidence type="ECO:0000313" key="9">
    <source>
        <dbReference type="Proteomes" id="UP000282323"/>
    </source>
</evidence>
<dbReference type="Proteomes" id="UP000282323">
    <property type="component" value="Unassembled WGS sequence"/>
</dbReference>
<evidence type="ECO:0000256" key="6">
    <source>
        <dbReference type="SAM" id="Phobius"/>
    </source>
</evidence>
<dbReference type="EMBL" id="REGA01000003">
    <property type="protein sequence ID" value="RQG96687.1"/>
    <property type="molecule type" value="Genomic_DNA"/>
</dbReference>
<name>A0A3N6M3Z7_NATCH</name>
<feature type="transmembrane region" description="Helical" evidence="6">
    <location>
        <begin position="48"/>
        <end position="73"/>
    </location>
</feature>
<reference evidence="8 9" key="1">
    <citation type="submission" date="2018-10" db="EMBL/GenBank/DDBJ databases">
        <title>Natrarchaeobius chitinivorans gen. nov., sp. nov., and Natrarchaeobius haloalkaliphilus sp. nov., alkaliphilic, chitin-utilizing haloarchaea from hypersaline alkaline lakes.</title>
        <authorList>
            <person name="Sorokin D.Y."/>
            <person name="Elcheninov A.G."/>
            <person name="Kostrikina N.A."/>
            <person name="Bale N.J."/>
            <person name="Sinninghe Damste J.S."/>
            <person name="Khijniak T.V."/>
            <person name="Kublanov I.V."/>
            <person name="Toshchakov S.V."/>
        </authorList>
    </citation>
    <scope>NUCLEOTIDE SEQUENCE [LARGE SCALE GENOMIC DNA]</scope>
    <source>
        <strain evidence="8 9">AArcht4T</strain>
    </source>
</reference>
<dbReference type="Pfam" id="PF02683">
    <property type="entry name" value="DsbD_TM"/>
    <property type="match status" value="1"/>
</dbReference>
<keyword evidence="3 6" id="KW-0812">Transmembrane</keyword>
<evidence type="ECO:0000256" key="4">
    <source>
        <dbReference type="ARBA" id="ARBA00022989"/>
    </source>
</evidence>
<evidence type="ECO:0000313" key="8">
    <source>
        <dbReference type="EMBL" id="RQG96687.1"/>
    </source>
</evidence>
<dbReference type="InterPro" id="IPR051790">
    <property type="entry name" value="Cytochrome_c-biogenesis_DsbD"/>
</dbReference>
<dbReference type="InterPro" id="IPR003834">
    <property type="entry name" value="Cyt_c_assmbl_TM_dom"/>
</dbReference>
<feature type="transmembrane region" description="Helical" evidence="6">
    <location>
        <begin position="204"/>
        <end position="224"/>
    </location>
</feature>
<dbReference type="PANTHER" id="PTHR31272">
    <property type="entry name" value="CYTOCHROME C-TYPE BIOGENESIS PROTEIN HI_1454-RELATED"/>
    <property type="match status" value="1"/>
</dbReference>
<feature type="transmembrane region" description="Helical" evidence="6">
    <location>
        <begin position="125"/>
        <end position="149"/>
    </location>
</feature>
<evidence type="ECO:0000256" key="3">
    <source>
        <dbReference type="ARBA" id="ARBA00022692"/>
    </source>
</evidence>
<dbReference type="PANTHER" id="PTHR31272:SF9">
    <property type="entry name" value="BLL1027 PROTEIN"/>
    <property type="match status" value="1"/>
</dbReference>
<dbReference type="OrthoDB" id="342589at2157"/>
<keyword evidence="5 6" id="KW-0472">Membrane</keyword>
<comment type="subcellular location">
    <subcellularLocation>
        <location evidence="1">Membrane</location>
        <topology evidence="1">Multi-pass membrane protein</topology>
    </subcellularLocation>
</comment>
<comment type="caution">
    <text evidence="8">The sequence shown here is derived from an EMBL/GenBank/DDBJ whole genome shotgun (WGS) entry which is preliminary data.</text>
</comment>
<feature type="transmembrane region" description="Helical" evidence="6">
    <location>
        <begin position="161"/>
        <end position="183"/>
    </location>
</feature>
<proteinExistence type="inferred from homology"/>
<organism evidence="8 9">
    <name type="scientific">Natrarchaeobius chitinivorans</name>
    <dbReference type="NCBI Taxonomy" id="1679083"/>
    <lineage>
        <taxon>Archaea</taxon>
        <taxon>Methanobacteriati</taxon>
        <taxon>Methanobacteriota</taxon>
        <taxon>Stenosarchaea group</taxon>
        <taxon>Halobacteria</taxon>
        <taxon>Halobacteriales</taxon>
        <taxon>Natrialbaceae</taxon>
        <taxon>Natrarchaeobius</taxon>
    </lineage>
</organism>
<feature type="transmembrane region" description="Helical" evidence="6">
    <location>
        <begin position="85"/>
        <end position="104"/>
    </location>
</feature>
<keyword evidence="4 6" id="KW-1133">Transmembrane helix</keyword>
<sequence>MSMTLAGFVEHFLLGVATPLTAACVIPLYPAFIAYLASTDGGERSRSVALLGLLVVAGVLAFMAAVGVVFTYVLQESVNRVVADVSPVAFAVLAVVGGVLLVDPTRFSRLPSFEPPQSRYPAASAFSYGFFFGAIVLPCNPATISLFFARSPVLYDTHLESVLGFLAFGLGIGAPLLAFALLSEPFGRRVTRTLAQYSGPINRATGGILLVVAGYYLGFVFEVIPQVG</sequence>
<evidence type="ECO:0000259" key="7">
    <source>
        <dbReference type="Pfam" id="PF02683"/>
    </source>
</evidence>
<dbReference type="AlphaFoldDB" id="A0A3N6M3Z7"/>
<evidence type="ECO:0000256" key="5">
    <source>
        <dbReference type="ARBA" id="ARBA00023136"/>
    </source>
</evidence>
<protein>
    <submittedName>
        <fullName evidence="8">Cytochrome C biogenesis protein</fullName>
    </submittedName>
</protein>
<dbReference type="GO" id="GO:0016020">
    <property type="term" value="C:membrane"/>
    <property type="evidence" value="ECO:0007669"/>
    <property type="project" value="UniProtKB-SubCell"/>
</dbReference>
<evidence type="ECO:0000256" key="1">
    <source>
        <dbReference type="ARBA" id="ARBA00004141"/>
    </source>
</evidence>
<feature type="transmembrane region" description="Helical" evidence="6">
    <location>
        <begin position="12"/>
        <end position="36"/>
    </location>
</feature>
<feature type="domain" description="Cytochrome C biogenesis protein transmembrane" evidence="7">
    <location>
        <begin position="9"/>
        <end position="183"/>
    </location>
</feature>
<gene>
    <name evidence="8" type="ORF">EA473_05135</name>
</gene>
<accession>A0A3N6M3Z7</accession>
<evidence type="ECO:0000256" key="2">
    <source>
        <dbReference type="ARBA" id="ARBA00006143"/>
    </source>
</evidence>
<keyword evidence="9" id="KW-1185">Reference proteome</keyword>
<comment type="similarity">
    <text evidence="2">Belongs to the DsbD family.</text>
</comment>
<dbReference type="GO" id="GO:0017004">
    <property type="term" value="P:cytochrome complex assembly"/>
    <property type="evidence" value="ECO:0007669"/>
    <property type="project" value="InterPro"/>
</dbReference>